<evidence type="ECO:0000256" key="13">
    <source>
        <dbReference type="ARBA" id="ARBA00023027"/>
    </source>
</evidence>
<evidence type="ECO:0000256" key="3">
    <source>
        <dbReference type="ARBA" id="ARBA00007012"/>
    </source>
</evidence>
<feature type="transmembrane region" description="Helical" evidence="18">
    <location>
        <begin position="263"/>
        <end position="282"/>
    </location>
</feature>
<keyword evidence="8 18" id="KW-0812">Transmembrane</keyword>
<evidence type="ECO:0000256" key="11">
    <source>
        <dbReference type="ARBA" id="ARBA00022982"/>
    </source>
</evidence>
<evidence type="ECO:0000256" key="14">
    <source>
        <dbReference type="ARBA" id="ARBA00023075"/>
    </source>
</evidence>
<dbReference type="EMBL" id="MG882211">
    <property type="protein sequence ID" value="AVN68076.1"/>
    <property type="molecule type" value="Genomic_DNA"/>
</dbReference>
<dbReference type="InterPro" id="IPR001750">
    <property type="entry name" value="ND/Mrp_TM"/>
</dbReference>
<evidence type="ECO:0000256" key="17">
    <source>
        <dbReference type="ARBA" id="ARBA00049551"/>
    </source>
</evidence>
<comment type="function">
    <text evidence="1">Core subunit of the mitochondrial membrane respiratory chain NADH dehydrogenase (Complex I) that is believed to belong to the minimal assembly required for catalysis. Complex I functions in the transfer of electrons from NADH to the respiratory chain. The immediate electron acceptor for the enzyme is believed to be ubiquinone.</text>
</comment>
<protein>
    <recommendedName>
        <fullName evidence="5 18">NADH-ubiquinone oxidoreductase chain 2</fullName>
        <ecNumber evidence="4 18">7.1.1.2</ecNumber>
    </recommendedName>
</protein>
<keyword evidence="12 18" id="KW-1133">Transmembrane helix</keyword>
<dbReference type="PANTHER" id="PTHR46552:SF1">
    <property type="entry name" value="NADH-UBIQUINONE OXIDOREDUCTASE CHAIN 2"/>
    <property type="match status" value="1"/>
</dbReference>
<evidence type="ECO:0000313" key="20">
    <source>
        <dbReference type="EMBL" id="AVN68076.1"/>
    </source>
</evidence>
<keyword evidence="7 18" id="KW-0679">Respiratory chain</keyword>
<comment type="catalytic activity">
    <reaction evidence="17 18">
        <text>a ubiquinone + NADH + 5 H(+)(in) = a ubiquinol + NAD(+) + 4 H(+)(out)</text>
        <dbReference type="Rhea" id="RHEA:29091"/>
        <dbReference type="Rhea" id="RHEA-COMP:9565"/>
        <dbReference type="Rhea" id="RHEA-COMP:9566"/>
        <dbReference type="ChEBI" id="CHEBI:15378"/>
        <dbReference type="ChEBI" id="CHEBI:16389"/>
        <dbReference type="ChEBI" id="CHEBI:17976"/>
        <dbReference type="ChEBI" id="CHEBI:57540"/>
        <dbReference type="ChEBI" id="CHEBI:57945"/>
        <dbReference type="EC" id="7.1.1.2"/>
    </reaction>
</comment>
<evidence type="ECO:0000256" key="9">
    <source>
        <dbReference type="ARBA" id="ARBA00022792"/>
    </source>
</evidence>
<evidence type="ECO:0000256" key="15">
    <source>
        <dbReference type="ARBA" id="ARBA00023128"/>
    </source>
</evidence>
<comment type="subcellular location">
    <subcellularLocation>
        <location evidence="2 18">Mitochondrion inner membrane</location>
        <topology evidence="2 18">Multi-pass membrane protein</topology>
    </subcellularLocation>
</comment>
<dbReference type="GO" id="GO:0005743">
    <property type="term" value="C:mitochondrial inner membrane"/>
    <property type="evidence" value="ECO:0007669"/>
    <property type="project" value="UniProtKB-SubCell"/>
</dbReference>
<evidence type="ECO:0000259" key="19">
    <source>
        <dbReference type="Pfam" id="PF00361"/>
    </source>
</evidence>
<keyword evidence="15 18" id="KW-0496">Mitochondrion</keyword>
<dbReference type="AlphaFoldDB" id="A0A2P1H967"/>
<evidence type="ECO:0000256" key="5">
    <source>
        <dbReference type="ARBA" id="ARBA00021008"/>
    </source>
</evidence>
<keyword evidence="11 18" id="KW-0249">Electron transport</keyword>
<organism evidence="20">
    <name type="scientific">Ellipsidion sp. BLA050</name>
    <dbReference type="NCBI Taxonomy" id="2093463"/>
    <lineage>
        <taxon>Eukaryota</taxon>
        <taxon>Metazoa</taxon>
        <taxon>Ecdysozoa</taxon>
        <taxon>Arthropoda</taxon>
        <taxon>Hexapoda</taxon>
        <taxon>Insecta</taxon>
        <taxon>Pterygota</taxon>
        <taxon>Neoptera</taxon>
        <taxon>Polyneoptera</taxon>
        <taxon>Dictyoptera</taxon>
        <taxon>Blattodea</taxon>
        <taxon>Blaberoidea</taxon>
        <taxon>Pseudophyllodromiidae</taxon>
        <taxon>Ellipsidion</taxon>
    </lineage>
</organism>
<keyword evidence="16 18" id="KW-0472">Membrane</keyword>
<evidence type="ECO:0000256" key="8">
    <source>
        <dbReference type="ARBA" id="ARBA00022692"/>
    </source>
</evidence>
<keyword evidence="13 18" id="KW-0520">NAD</keyword>
<comment type="function">
    <text evidence="18">Core subunit of the mitochondrial membrane respiratory chain NADH dehydrogenase (Complex I) which catalyzes electron transfer from NADH through the respiratory chain, using ubiquinone as an electron acceptor. Essential for the catalytic activity and assembly of complex I.</text>
</comment>
<keyword evidence="9 18" id="KW-0999">Mitochondrion inner membrane</keyword>
<evidence type="ECO:0000256" key="10">
    <source>
        <dbReference type="ARBA" id="ARBA00022967"/>
    </source>
</evidence>
<evidence type="ECO:0000256" key="18">
    <source>
        <dbReference type="RuleBase" id="RU003403"/>
    </source>
</evidence>
<dbReference type="EC" id="7.1.1.2" evidence="4 18"/>
<dbReference type="InterPro" id="IPR003917">
    <property type="entry name" value="NADH_UbQ_OxRdtase_chain2"/>
</dbReference>
<evidence type="ECO:0000256" key="12">
    <source>
        <dbReference type="ARBA" id="ARBA00022989"/>
    </source>
</evidence>
<sequence length="333" mass="38256">MMFYLTLVGGMMLTISSNSWVGAWMGLEINLLSFIPIMTNGENMYMAEAAMKYFLVQALASSMLLFSVMTLTMMEKYQLISKLSNYSMLMMIPLLLKSGAAPLHWWFPSVMEGMSWMNCLILMTLQKIAPMILMSNIMMPEMMLMLFALSSLWIGSMGGLNQISLRKMMTYSSINHMGWLLMSMLISNSLWLIYFMVYTLLTMTTILIINLEKISFINQTFNTNYNIEFKFMMFITLLSLAGLPPFTGFFPKWIVIQHLIDNNYVIITTMMVVLSLITLYYYTRISYTAFLILHVKTSWNMKMLNKSVMTKSVLVSTSIVGLITMSLPTSIYL</sequence>
<feature type="transmembrane region" description="Helical" evidence="18">
    <location>
        <begin position="53"/>
        <end position="74"/>
    </location>
</feature>
<dbReference type="PANTHER" id="PTHR46552">
    <property type="entry name" value="NADH-UBIQUINONE OXIDOREDUCTASE CHAIN 2"/>
    <property type="match status" value="1"/>
</dbReference>
<feature type="transmembrane region" description="Helical" evidence="18">
    <location>
        <begin position="86"/>
        <end position="107"/>
    </location>
</feature>
<dbReference type="GO" id="GO:0006120">
    <property type="term" value="P:mitochondrial electron transport, NADH to ubiquinone"/>
    <property type="evidence" value="ECO:0007669"/>
    <property type="project" value="InterPro"/>
</dbReference>
<dbReference type="PRINTS" id="PR01436">
    <property type="entry name" value="NADHDHGNASE2"/>
</dbReference>
<evidence type="ECO:0000256" key="7">
    <source>
        <dbReference type="ARBA" id="ARBA00022660"/>
    </source>
</evidence>
<keyword evidence="6" id="KW-0813">Transport</keyword>
<proteinExistence type="inferred from homology"/>
<feature type="transmembrane region" description="Helical" evidence="18">
    <location>
        <begin position="312"/>
        <end position="332"/>
    </location>
</feature>
<comment type="similarity">
    <text evidence="3 18">Belongs to the complex I subunit 2 family.</text>
</comment>
<feature type="transmembrane region" description="Helical" evidence="18">
    <location>
        <begin position="185"/>
        <end position="211"/>
    </location>
</feature>
<feature type="transmembrane region" description="Helical" evidence="18">
    <location>
        <begin position="231"/>
        <end position="251"/>
    </location>
</feature>
<dbReference type="InterPro" id="IPR050175">
    <property type="entry name" value="Complex_I_Subunit_2"/>
</dbReference>
<geneLocation type="mitochondrion" evidence="20"/>
<evidence type="ECO:0000256" key="4">
    <source>
        <dbReference type="ARBA" id="ARBA00012944"/>
    </source>
</evidence>
<keyword evidence="10 18" id="KW-1278">Translocase</keyword>
<evidence type="ECO:0000256" key="2">
    <source>
        <dbReference type="ARBA" id="ARBA00004448"/>
    </source>
</evidence>
<accession>A0A2P1H967</accession>
<reference evidence="20" key="1">
    <citation type="journal article" date="2018" name="Mol. Biol. Evol.">
        <title>Transoceanic dispersal and plate tectonics shaped global cockroach distributions: evidence from mitochondrial phylogenomics.</title>
        <authorList>
            <person name="Bourguignon T."/>
            <person name="Qian T."/>
            <person name="Ho S.Y.W."/>
            <person name="Juna F."/>
            <person name="Wang Z."/>
            <person name="Arab D.A."/>
            <person name="Cameron S.L."/>
            <person name="Walker J."/>
            <person name="Rentz D."/>
            <person name="Evans T.A."/>
            <person name="Lo N."/>
        </authorList>
    </citation>
    <scope>NUCLEOTIDE SEQUENCE</scope>
</reference>
<evidence type="ECO:0000256" key="1">
    <source>
        <dbReference type="ARBA" id="ARBA00003257"/>
    </source>
</evidence>
<feature type="domain" description="NADH:quinone oxidoreductase/Mrp antiporter transmembrane" evidence="19">
    <location>
        <begin position="17"/>
        <end position="278"/>
    </location>
</feature>
<evidence type="ECO:0000256" key="16">
    <source>
        <dbReference type="ARBA" id="ARBA00023136"/>
    </source>
</evidence>
<name>A0A2P1H967_9NEOP</name>
<dbReference type="Pfam" id="PF00361">
    <property type="entry name" value="Proton_antipo_M"/>
    <property type="match status" value="1"/>
</dbReference>
<evidence type="ECO:0000256" key="6">
    <source>
        <dbReference type="ARBA" id="ARBA00022448"/>
    </source>
</evidence>
<keyword evidence="14 18" id="KW-0830">Ubiquinone</keyword>
<dbReference type="GO" id="GO:0008137">
    <property type="term" value="F:NADH dehydrogenase (ubiquinone) activity"/>
    <property type="evidence" value="ECO:0007669"/>
    <property type="project" value="UniProtKB-EC"/>
</dbReference>
<gene>
    <name evidence="20" type="primary">nad2</name>
</gene>